<name>X6MJD7_RETFI</name>
<protein>
    <submittedName>
        <fullName evidence="1">Uncharacterized protein</fullName>
    </submittedName>
</protein>
<accession>X6MJD7</accession>
<reference evidence="1 2" key="1">
    <citation type="journal article" date="2013" name="Curr. Biol.">
        <title>The Genome of the Foraminiferan Reticulomyxa filosa.</title>
        <authorList>
            <person name="Glockner G."/>
            <person name="Hulsmann N."/>
            <person name="Schleicher M."/>
            <person name="Noegel A.A."/>
            <person name="Eichinger L."/>
            <person name="Gallinger C."/>
            <person name="Pawlowski J."/>
            <person name="Sierra R."/>
            <person name="Euteneuer U."/>
            <person name="Pillet L."/>
            <person name="Moustafa A."/>
            <person name="Platzer M."/>
            <person name="Groth M."/>
            <person name="Szafranski K."/>
            <person name="Schliwa M."/>
        </authorList>
    </citation>
    <scope>NUCLEOTIDE SEQUENCE [LARGE SCALE GENOMIC DNA]</scope>
</reference>
<comment type="caution">
    <text evidence="1">The sequence shown here is derived from an EMBL/GenBank/DDBJ whole genome shotgun (WGS) entry which is preliminary data.</text>
</comment>
<evidence type="ECO:0000313" key="1">
    <source>
        <dbReference type="EMBL" id="ETO13954.1"/>
    </source>
</evidence>
<dbReference type="OrthoDB" id="10059059at2759"/>
<evidence type="ECO:0000313" key="2">
    <source>
        <dbReference type="Proteomes" id="UP000023152"/>
    </source>
</evidence>
<proteinExistence type="predicted"/>
<dbReference type="AlphaFoldDB" id="X6MJD7"/>
<organism evidence="1 2">
    <name type="scientific">Reticulomyxa filosa</name>
    <dbReference type="NCBI Taxonomy" id="46433"/>
    <lineage>
        <taxon>Eukaryota</taxon>
        <taxon>Sar</taxon>
        <taxon>Rhizaria</taxon>
        <taxon>Retaria</taxon>
        <taxon>Foraminifera</taxon>
        <taxon>Monothalamids</taxon>
        <taxon>Reticulomyxidae</taxon>
        <taxon>Reticulomyxa</taxon>
    </lineage>
</organism>
<dbReference type="InterPro" id="IPR027417">
    <property type="entry name" value="P-loop_NTPase"/>
</dbReference>
<gene>
    <name evidence="1" type="ORF">RFI_23412</name>
</gene>
<dbReference type="EMBL" id="ASPP01020303">
    <property type="protein sequence ID" value="ETO13954.1"/>
    <property type="molecule type" value="Genomic_DNA"/>
</dbReference>
<keyword evidence="2" id="KW-1185">Reference proteome</keyword>
<sequence length="212" mass="24241">IDFCLVDMGPSIGELNKSLFWSSDYFLIPCSPDSYCKTTMKTMERTLPLWTEQQMRLAEVTKDMTMPLNPEPPKFLGILMGLFQTSGKDKNPIKDSQHWMDIIKTTVKSELVPALKKYNMVHSYAPEDYTLAEIPNFLALMPIAQRAHAPVFDIPDNAFVVQDEDGELSMLPKSEERATYFFEKYDGLANVLVNMFNAEDNEETENTFTQVD</sequence>
<dbReference type="Proteomes" id="UP000023152">
    <property type="component" value="Unassembled WGS sequence"/>
</dbReference>
<dbReference type="Gene3D" id="3.40.50.300">
    <property type="entry name" value="P-loop containing nucleotide triphosphate hydrolases"/>
    <property type="match status" value="1"/>
</dbReference>
<feature type="non-terminal residue" evidence="1">
    <location>
        <position position="1"/>
    </location>
</feature>